<accession>A0A8H4CXM3</accession>
<sequence length="46" mass="5240">NFPILSILARRYLAILSTSTLVERVFSVISNIISKNQNRLQPIIVK</sequence>
<dbReference type="EMBL" id="WVTB01000003">
    <property type="protein sequence ID" value="KAF3812019.1"/>
    <property type="molecule type" value="Genomic_DNA"/>
</dbReference>
<reference evidence="3" key="2">
    <citation type="submission" date="2020-03" db="EMBL/GenBank/DDBJ databases">
        <authorList>
            <person name="Fu F.-F."/>
            <person name="Chen J."/>
        </authorList>
    </citation>
    <scope>NUCLEOTIDE SEQUENCE</scope>
    <source>
        <strain evidence="3">Lc1</strain>
    </source>
</reference>
<feature type="domain" description="HAT C-terminal dimerisation" evidence="1">
    <location>
        <begin position="1"/>
        <end position="45"/>
    </location>
</feature>
<dbReference type="InterPro" id="IPR008906">
    <property type="entry name" value="HATC_C_dom"/>
</dbReference>
<dbReference type="AlphaFoldDB" id="A0A8H4CXM3"/>
<dbReference type="EMBL" id="WVTB01000070">
    <property type="protein sequence ID" value="KAF3801063.1"/>
    <property type="molecule type" value="Genomic_DNA"/>
</dbReference>
<dbReference type="RefSeq" id="XP_045260222.1">
    <property type="nucleotide sequence ID" value="XM_045410055.1"/>
</dbReference>
<dbReference type="GO" id="GO:0046983">
    <property type="term" value="F:protein dimerization activity"/>
    <property type="evidence" value="ECO:0007669"/>
    <property type="project" value="InterPro"/>
</dbReference>
<dbReference type="Pfam" id="PF05699">
    <property type="entry name" value="Dimer_Tnp_hAT"/>
    <property type="match status" value="1"/>
</dbReference>
<dbReference type="Proteomes" id="UP000613401">
    <property type="component" value="Unassembled WGS sequence"/>
</dbReference>
<feature type="non-terminal residue" evidence="3">
    <location>
        <position position="1"/>
    </location>
</feature>
<protein>
    <recommendedName>
        <fullName evidence="1">HAT C-terminal dimerisation domain-containing protein</fullName>
    </recommendedName>
</protein>
<organism evidence="3 4">
    <name type="scientific">Colletotrichum gloeosporioides</name>
    <name type="common">Anthracnose fungus</name>
    <name type="synonym">Glomerella cingulata</name>
    <dbReference type="NCBI Taxonomy" id="474922"/>
    <lineage>
        <taxon>Eukaryota</taxon>
        <taxon>Fungi</taxon>
        <taxon>Dikarya</taxon>
        <taxon>Ascomycota</taxon>
        <taxon>Pezizomycotina</taxon>
        <taxon>Sordariomycetes</taxon>
        <taxon>Hypocreomycetidae</taxon>
        <taxon>Glomerellales</taxon>
        <taxon>Glomerellaceae</taxon>
        <taxon>Colletotrichum</taxon>
        <taxon>Colletotrichum gloeosporioides species complex</taxon>
    </lineage>
</organism>
<evidence type="ECO:0000313" key="4">
    <source>
        <dbReference type="Proteomes" id="UP000613401"/>
    </source>
</evidence>
<evidence type="ECO:0000259" key="1">
    <source>
        <dbReference type="Pfam" id="PF05699"/>
    </source>
</evidence>
<proteinExistence type="predicted"/>
<dbReference type="SUPFAM" id="SSF53098">
    <property type="entry name" value="Ribonuclease H-like"/>
    <property type="match status" value="1"/>
</dbReference>
<gene>
    <name evidence="2" type="ORF">GCG54_00010124</name>
    <name evidence="3" type="ORF">GCG54_00015568</name>
</gene>
<evidence type="ECO:0000313" key="3">
    <source>
        <dbReference type="EMBL" id="KAF3812019.1"/>
    </source>
</evidence>
<dbReference type="GeneID" id="69017256"/>
<evidence type="ECO:0000313" key="2">
    <source>
        <dbReference type="EMBL" id="KAF3801063.1"/>
    </source>
</evidence>
<keyword evidence="4" id="KW-1185">Reference proteome</keyword>
<reference evidence="3" key="1">
    <citation type="journal article" date="2020" name="Phytopathology">
        <title>Genome sequence and comparative analysis of Colletotrichum gloeosporioides isolated from Liriodendron leaves.</title>
        <authorList>
            <person name="Fu F.F."/>
            <person name="Hao Z."/>
            <person name="Wang P."/>
            <person name="Lu Y."/>
            <person name="Xue L.J."/>
            <person name="Wei G."/>
            <person name="Tian Y."/>
            <person name="Baishi H."/>
            <person name="Xu H."/>
            <person name="Shi J."/>
            <person name="Cheng T."/>
            <person name="Wang G."/>
            <person name="Yi Y."/>
            <person name="Chen J."/>
        </authorList>
    </citation>
    <scope>NUCLEOTIDE SEQUENCE</scope>
    <source>
        <strain evidence="3">Lc1</strain>
    </source>
</reference>
<dbReference type="InterPro" id="IPR012337">
    <property type="entry name" value="RNaseH-like_sf"/>
</dbReference>
<name>A0A8H4CXM3_COLGL</name>
<comment type="caution">
    <text evidence="3">The sequence shown here is derived from an EMBL/GenBank/DDBJ whole genome shotgun (WGS) entry which is preliminary data.</text>
</comment>